<feature type="domain" description="PDZ" evidence="3">
    <location>
        <begin position="260"/>
        <end position="340"/>
    </location>
</feature>
<evidence type="ECO:0000256" key="1">
    <source>
        <dbReference type="ARBA" id="ARBA00022670"/>
    </source>
</evidence>
<dbReference type="EMBL" id="PXYT01000001">
    <property type="protein sequence ID" value="PSR31858.1"/>
    <property type="molecule type" value="Genomic_DNA"/>
</dbReference>
<dbReference type="SMART" id="SM00228">
    <property type="entry name" value="PDZ"/>
    <property type="match status" value="1"/>
</dbReference>
<proteinExistence type="predicted"/>
<organism evidence="4 5">
    <name type="scientific">Sulfobacillus benefaciens</name>
    <dbReference type="NCBI Taxonomy" id="453960"/>
    <lineage>
        <taxon>Bacteria</taxon>
        <taxon>Bacillati</taxon>
        <taxon>Bacillota</taxon>
        <taxon>Clostridia</taxon>
        <taxon>Eubacteriales</taxon>
        <taxon>Clostridiales Family XVII. Incertae Sedis</taxon>
        <taxon>Sulfobacillus</taxon>
    </lineage>
</organism>
<comment type="caution">
    <text evidence="4">The sequence shown here is derived from an EMBL/GenBank/DDBJ whole genome shotgun (WGS) entry which is preliminary data.</text>
</comment>
<evidence type="ECO:0000313" key="5">
    <source>
        <dbReference type="Proteomes" id="UP000242699"/>
    </source>
</evidence>
<dbReference type="PRINTS" id="PR00834">
    <property type="entry name" value="PROTEASES2C"/>
</dbReference>
<sequence>MSAMLKTLGVSAAGFVAGAGLIGGGALVLGSHHSVTASPTYRKVATHTTPTLPIGPDTMSNVVKRVSPAIVKIVATHKNGQVDIGTGFFLTSSGDLVTNDHVIYGANNIKVQVPGYSKPFTATVVGTDYISDVAALKISAPKPMPTLPLGSSSGTPVGAWAIAIGNPYNLNHTVTVGVISAKGRPLTIGQRQYPDLLQTSAAINPGNSGGPLLNLKGQVIGINTAVSTQGQGIGFAIPSSTVKKLWPQLLKYGHARMPWLGVAVLTDTAGLAQHYQLPAKQGVAISYIIPHSAAQKAGLKAGEVITRINNHSVTSATGLERAIDQERVGQKITITVQTHHGSVSKSVTLGEAPNGPISVPHSLF</sequence>
<dbReference type="Gene3D" id="2.40.10.120">
    <property type="match status" value="1"/>
</dbReference>
<dbReference type="AlphaFoldDB" id="A0A2T2XBL6"/>
<dbReference type="SUPFAM" id="SSF50494">
    <property type="entry name" value="Trypsin-like serine proteases"/>
    <property type="match status" value="1"/>
</dbReference>
<keyword evidence="1" id="KW-0645">Protease</keyword>
<evidence type="ECO:0000313" key="4">
    <source>
        <dbReference type="EMBL" id="PSR31858.1"/>
    </source>
</evidence>
<dbReference type="InterPro" id="IPR001478">
    <property type="entry name" value="PDZ"/>
</dbReference>
<dbReference type="GO" id="GO:0006508">
    <property type="term" value="P:proteolysis"/>
    <property type="evidence" value="ECO:0007669"/>
    <property type="project" value="UniProtKB-KW"/>
</dbReference>
<dbReference type="InterPro" id="IPR041489">
    <property type="entry name" value="PDZ_6"/>
</dbReference>
<dbReference type="CDD" id="cd06779">
    <property type="entry name" value="cpPDZ_Deg_HtrA-like"/>
    <property type="match status" value="1"/>
</dbReference>
<dbReference type="PROSITE" id="PS50106">
    <property type="entry name" value="PDZ"/>
    <property type="match status" value="1"/>
</dbReference>
<accession>A0A2T2XBL6</accession>
<dbReference type="InterPro" id="IPR009003">
    <property type="entry name" value="Peptidase_S1_PA"/>
</dbReference>
<evidence type="ECO:0000256" key="2">
    <source>
        <dbReference type="ARBA" id="ARBA00022801"/>
    </source>
</evidence>
<name>A0A2T2XBL6_9FIRM</name>
<dbReference type="Pfam" id="PF13365">
    <property type="entry name" value="Trypsin_2"/>
    <property type="match status" value="1"/>
</dbReference>
<dbReference type="InterPro" id="IPR036034">
    <property type="entry name" value="PDZ_sf"/>
</dbReference>
<dbReference type="PANTHER" id="PTHR43343">
    <property type="entry name" value="PEPTIDASE S12"/>
    <property type="match status" value="1"/>
</dbReference>
<dbReference type="InterPro" id="IPR001940">
    <property type="entry name" value="Peptidase_S1C"/>
</dbReference>
<dbReference type="Pfam" id="PF17820">
    <property type="entry name" value="PDZ_6"/>
    <property type="match status" value="1"/>
</dbReference>
<protein>
    <submittedName>
        <fullName evidence="4">Peptidase A2</fullName>
    </submittedName>
</protein>
<dbReference type="InterPro" id="IPR051201">
    <property type="entry name" value="Chloro_Bact_Ser_Proteases"/>
</dbReference>
<keyword evidence="2" id="KW-0378">Hydrolase</keyword>
<gene>
    <name evidence="4" type="ORF">C7B43_01150</name>
</gene>
<reference evidence="4 5" key="1">
    <citation type="journal article" date="2014" name="BMC Genomics">
        <title>Comparison of environmental and isolate Sulfobacillus genomes reveals diverse carbon, sulfur, nitrogen, and hydrogen metabolisms.</title>
        <authorList>
            <person name="Justice N.B."/>
            <person name="Norman A."/>
            <person name="Brown C.T."/>
            <person name="Singh A."/>
            <person name="Thomas B.C."/>
            <person name="Banfield J.F."/>
        </authorList>
    </citation>
    <scope>NUCLEOTIDE SEQUENCE [LARGE SCALE GENOMIC DNA]</scope>
    <source>
        <strain evidence="4">AMDSBA1</strain>
    </source>
</reference>
<evidence type="ECO:0000259" key="3">
    <source>
        <dbReference type="PROSITE" id="PS50106"/>
    </source>
</evidence>
<dbReference type="GO" id="GO:0004252">
    <property type="term" value="F:serine-type endopeptidase activity"/>
    <property type="evidence" value="ECO:0007669"/>
    <property type="project" value="InterPro"/>
</dbReference>
<dbReference type="Proteomes" id="UP000242699">
    <property type="component" value="Unassembled WGS sequence"/>
</dbReference>
<dbReference type="PANTHER" id="PTHR43343:SF3">
    <property type="entry name" value="PROTEASE DO-LIKE 8, CHLOROPLASTIC"/>
    <property type="match status" value="1"/>
</dbReference>
<dbReference type="Gene3D" id="2.30.42.10">
    <property type="match status" value="1"/>
</dbReference>
<dbReference type="SUPFAM" id="SSF50156">
    <property type="entry name" value="PDZ domain-like"/>
    <property type="match status" value="1"/>
</dbReference>